<proteinExistence type="predicted"/>
<keyword evidence="2" id="KW-1185">Reference proteome</keyword>
<dbReference type="KEGG" id="marb:CJ263_19175"/>
<reference evidence="1 2" key="1">
    <citation type="submission" date="2017-08" db="EMBL/GenBank/DDBJ databases">
        <title>The complete genome sequence of Maribacter sp. B1, isolated from deep-sea sediment.</title>
        <authorList>
            <person name="Wu Y.-H."/>
            <person name="Cheng H."/>
            <person name="Xu X.-W."/>
        </authorList>
    </citation>
    <scope>NUCLEOTIDE SEQUENCE [LARGE SCALE GENOMIC DNA]</scope>
    <source>
        <strain evidence="1 2">B1</strain>
    </source>
</reference>
<evidence type="ECO:0000313" key="2">
    <source>
        <dbReference type="Proteomes" id="UP000215244"/>
    </source>
</evidence>
<gene>
    <name evidence="1" type="ORF">CJ263_19175</name>
</gene>
<sequence>MCILYACNSHGKKDSSMDNFAEEAQLISNIATGEHEIITDTNTLREIQNHFIQICGRYSELDHKNFLYQRYAESGDIYGDVYFHNAKVSLVSWHDEALGLNGSYQCYFDENSEVVLIEGFNHDGQTCMATYYIPWNSNIVPFTYMGEFPKNGKQTFSGASYDKRIAASGTLGTDDYNTIVATAKKLLNAALEKNEATFGSRYYVGTIAEKYAIQANLRLYDSSIHGQYHYENTNRSLSIYGEVSDGSVQLRETNPETNEVTGHFTGTFSADGSISGSWFNADKTKELPFELRPSESYKAIDGTILQGLPQRIPEIYHQKIKTNYFDFPKTHMNSVEEVLGSNQIDPIPWGSGAEMKIMDFLQYYFVRQKEHYFNNYIDSDYGDIVTKYFNDIYLALPDFVSAKERHDGYYRDLLADQSLESKLIPYLVYRVDRSSENIFAIWNLYKAHFFDMVDMDTYKNLKLDRTVNDLLHSYDHLKKNPDHELLLVKAYQLTDSLNQQKIASDYEPGAYGTSAQDQHPFLQEIMQDDTASYHRKLWSYSFWMRRNHEGNTAVVASLLKEIKENYN</sequence>
<protein>
    <submittedName>
        <fullName evidence="1">Uncharacterized protein</fullName>
    </submittedName>
</protein>
<accession>A0A223V9X6</accession>
<dbReference type="AlphaFoldDB" id="A0A223V9X6"/>
<name>A0A223V9X6_9FLAO</name>
<dbReference type="EMBL" id="CP022957">
    <property type="protein sequence ID" value="ASV32173.1"/>
    <property type="molecule type" value="Genomic_DNA"/>
</dbReference>
<evidence type="ECO:0000313" key="1">
    <source>
        <dbReference type="EMBL" id="ASV32173.1"/>
    </source>
</evidence>
<dbReference type="Proteomes" id="UP000215244">
    <property type="component" value="Chromosome"/>
</dbReference>
<organism evidence="1 2">
    <name type="scientific">Maribacter cobaltidurans</name>
    <dbReference type="NCBI Taxonomy" id="1178778"/>
    <lineage>
        <taxon>Bacteria</taxon>
        <taxon>Pseudomonadati</taxon>
        <taxon>Bacteroidota</taxon>
        <taxon>Flavobacteriia</taxon>
        <taxon>Flavobacteriales</taxon>
        <taxon>Flavobacteriaceae</taxon>
        <taxon>Maribacter</taxon>
    </lineage>
</organism>